<feature type="chain" id="PRO_5018991512" description="DUF4367 domain-containing protein" evidence="1">
    <location>
        <begin position="24"/>
        <end position="181"/>
    </location>
</feature>
<gene>
    <name evidence="2" type="ORF">DWW02_13670</name>
</gene>
<protein>
    <recommendedName>
        <fullName evidence="4">DUF4367 domain-containing protein</fullName>
    </recommendedName>
</protein>
<dbReference type="AlphaFoldDB" id="A0A412Z5S2"/>
<dbReference type="Proteomes" id="UP000284543">
    <property type="component" value="Unassembled WGS sequence"/>
</dbReference>
<reference evidence="2 3" key="1">
    <citation type="submission" date="2018-08" db="EMBL/GenBank/DDBJ databases">
        <title>A genome reference for cultivated species of the human gut microbiota.</title>
        <authorList>
            <person name="Zou Y."/>
            <person name="Xue W."/>
            <person name="Luo G."/>
        </authorList>
    </citation>
    <scope>NUCLEOTIDE SEQUENCE [LARGE SCALE GENOMIC DNA]</scope>
    <source>
        <strain evidence="2 3">AF14-18</strain>
    </source>
</reference>
<evidence type="ECO:0000256" key="1">
    <source>
        <dbReference type="SAM" id="SignalP"/>
    </source>
</evidence>
<evidence type="ECO:0008006" key="4">
    <source>
        <dbReference type="Google" id="ProtNLM"/>
    </source>
</evidence>
<accession>A0A412Z5S2</accession>
<evidence type="ECO:0000313" key="2">
    <source>
        <dbReference type="EMBL" id="RGV75353.1"/>
    </source>
</evidence>
<name>A0A412Z5S2_9FIRM</name>
<proteinExistence type="predicted"/>
<keyword evidence="1" id="KW-0732">Signal</keyword>
<sequence length="181" mass="19490">MKRKIALLLITGICLANTVPCFASPSMKVSVSSSEENQYSTLPDGDTLQKDVGFRPKAPASLAGGYLFGSGNITESFDLDSNGAPVNKQKGISFKYIKKDNNTSKSVSLSAEPASGQSLSSNASVIKYGETDLYYSTAEANSLAWIDGDVRYILMDINKIVTRDEMVAMAEDMIDLGKDLH</sequence>
<evidence type="ECO:0000313" key="3">
    <source>
        <dbReference type="Proteomes" id="UP000284543"/>
    </source>
</evidence>
<comment type="caution">
    <text evidence="2">The sequence shown here is derived from an EMBL/GenBank/DDBJ whole genome shotgun (WGS) entry which is preliminary data.</text>
</comment>
<feature type="signal peptide" evidence="1">
    <location>
        <begin position="1"/>
        <end position="23"/>
    </location>
</feature>
<organism evidence="2 3">
    <name type="scientific">Enterocloster bolteae</name>
    <dbReference type="NCBI Taxonomy" id="208479"/>
    <lineage>
        <taxon>Bacteria</taxon>
        <taxon>Bacillati</taxon>
        <taxon>Bacillota</taxon>
        <taxon>Clostridia</taxon>
        <taxon>Lachnospirales</taxon>
        <taxon>Lachnospiraceae</taxon>
        <taxon>Enterocloster</taxon>
    </lineage>
</organism>
<dbReference type="EMBL" id="QRZM01000005">
    <property type="protein sequence ID" value="RGV75353.1"/>
    <property type="molecule type" value="Genomic_DNA"/>
</dbReference>
<dbReference type="RefSeq" id="WP_118018742.1">
    <property type="nucleotide sequence ID" value="NZ_CAUHGS010000012.1"/>
</dbReference>